<gene>
    <name evidence="1" type="ORF">GIR22_16115</name>
</gene>
<sequence>MLSLIAKWVQASCPAGQNHPSHHRRAQHCISQAQENLRTEFATNPAGYTWEFSPLYCLDQETIYRQMMSLLDNSCEGKPAQMRPAVIQSKHR</sequence>
<evidence type="ECO:0000313" key="1">
    <source>
        <dbReference type="EMBL" id="MTD20654.1"/>
    </source>
</evidence>
<dbReference type="Proteomes" id="UP000431485">
    <property type="component" value="Unassembled WGS sequence"/>
</dbReference>
<dbReference type="OrthoDB" id="6773032at2"/>
<comment type="caution">
    <text evidence="1">The sequence shown here is derived from an EMBL/GenBank/DDBJ whole genome shotgun (WGS) entry which is preliminary data.</text>
</comment>
<dbReference type="EMBL" id="WLYI01000021">
    <property type="protein sequence ID" value="MTD20654.1"/>
    <property type="molecule type" value="Genomic_DNA"/>
</dbReference>
<dbReference type="AlphaFoldDB" id="A0A7X2UZ14"/>
<dbReference type="RefSeq" id="WP_154744296.1">
    <property type="nucleotide sequence ID" value="NZ_JBHSTG010000003.1"/>
</dbReference>
<evidence type="ECO:0000313" key="2">
    <source>
        <dbReference type="Proteomes" id="UP000431485"/>
    </source>
</evidence>
<protein>
    <submittedName>
        <fullName evidence="1">Uncharacterized protein</fullName>
    </submittedName>
</protein>
<accession>A0A7X2UZ14</accession>
<organism evidence="1 2">
    <name type="scientific">Pseudomonas karstica</name>
    <dbReference type="NCBI Taxonomy" id="1055468"/>
    <lineage>
        <taxon>Bacteria</taxon>
        <taxon>Pseudomonadati</taxon>
        <taxon>Pseudomonadota</taxon>
        <taxon>Gammaproteobacteria</taxon>
        <taxon>Pseudomonadales</taxon>
        <taxon>Pseudomonadaceae</taxon>
        <taxon>Pseudomonas</taxon>
    </lineage>
</organism>
<reference evidence="1 2" key="1">
    <citation type="submission" date="2019-11" db="EMBL/GenBank/DDBJ databases">
        <title>Pseudmonas karstica sp. nov. and Pseudomonas spelaei sp. nov. from caves.</title>
        <authorList>
            <person name="Zeman M."/>
        </authorList>
    </citation>
    <scope>NUCLEOTIDE SEQUENCE [LARGE SCALE GENOMIC DNA]</scope>
    <source>
        <strain evidence="1 2">CCM 7891</strain>
    </source>
</reference>
<name>A0A7X2UZ14_9PSED</name>
<proteinExistence type="predicted"/>
<keyword evidence="2" id="KW-1185">Reference proteome</keyword>